<dbReference type="PRINTS" id="PR00344">
    <property type="entry name" value="BCTRLSENSOR"/>
</dbReference>
<comment type="catalytic activity">
    <reaction evidence="1">
        <text>ATP + protein L-histidine = ADP + protein N-phospho-L-histidine.</text>
        <dbReference type="EC" id="2.7.13.3"/>
    </reaction>
</comment>
<dbReference type="CDD" id="cd17546">
    <property type="entry name" value="REC_hyHK_CKI1_RcsC-like"/>
    <property type="match status" value="1"/>
</dbReference>
<gene>
    <name evidence="17" type="ORF">SAMN04488519_102242</name>
</gene>
<evidence type="ECO:0000256" key="11">
    <source>
        <dbReference type="PROSITE-ProRule" id="PRU00169"/>
    </source>
</evidence>
<dbReference type="InterPro" id="IPR036890">
    <property type="entry name" value="HATPase_C_sf"/>
</dbReference>
<dbReference type="InterPro" id="IPR003661">
    <property type="entry name" value="HisK_dim/P_dom"/>
</dbReference>
<dbReference type="EMBL" id="FOVW01000002">
    <property type="protein sequence ID" value="SFN85145.1"/>
    <property type="molecule type" value="Genomic_DNA"/>
</dbReference>
<evidence type="ECO:0000256" key="3">
    <source>
        <dbReference type="ARBA" id="ARBA00022553"/>
    </source>
</evidence>
<keyword evidence="8" id="KW-0902">Two-component regulatory system</keyword>
<evidence type="ECO:0000259" key="15">
    <source>
        <dbReference type="PROSITE" id="PS50112"/>
    </source>
</evidence>
<dbReference type="PANTHER" id="PTHR43047">
    <property type="entry name" value="TWO-COMPONENT HISTIDINE PROTEIN KINASE"/>
    <property type="match status" value="1"/>
</dbReference>
<keyword evidence="3 11" id="KW-0597">Phosphoprotein</keyword>
<dbReference type="SMART" id="SM00387">
    <property type="entry name" value="HATPase_c"/>
    <property type="match status" value="1"/>
</dbReference>
<dbReference type="SMART" id="SM00091">
    <property type="entry name" value="PAS"/>
    <property type="match status" value="2"/>
</dbReference>
<evidence type="ECO:0000256" key="12">
    <source>
        <dbReference type="SAM" id="Phobius"/>
    </source>
</evidence>
<dbReference type="RefSeq" id="WP_091650352.1">
    <property type="nucleotide sequence ID" value="NZ_FOVW01000002.1"/>
</dbReference>
<dbReference type="SMART" id="SM00388">
    <property type="entry name" value="HisKA"/>
    <property type="match status" value="1"/>
</dbReference>
<dbReference type="PROSITE" id="PS50110">
    <property type="entry name" value="RESPONSE_REGULATORY"/>
    <property type="match status" value="1"/>
</dbReference>
<dbReference type="SUPFAM" id="SSF55874">
    <property type="entry name" value="ATPase domain of HSP90 chaperone/DNA topoisomerase II/histidine kinase"/>
    <property type="match status" value="1"/>
</dbReference>
<dbReference type="CDD" id="cd00130">
    <property type="entry name" value="PAS"/>
    <property type="match status" value="1"/>
</dbReference>
<dbReference type="SMART" id="SM00448">
    <property type="entry name" value="REC"/>
    <property type="match status" value="1"/>
</dbReference>
<dbReference type="FunFam" id="1.10.287.130:FF:000002">
    <property type="entry name" value="Two-component osmosensing histidine kinase"/>
    <property type="match status" value="1"/>
</dbReference>
<evidence type="ECO:0000259" key="16">
    <source>
        <dbReference type="PROSITE" id="PS50113"/>
    </source>
</evidence>
<dbReference type="SUPFAM" id="SSF47384">
    <property type="entry name" value="Homodimeric domain of signal transducing histidine kinase"/>
    <property type="match status" value="1"/>
</dbReference>
<dbReference type="NCBIfam" id="TIGR00229">
    <property type="entry name" value="sensory_box"/>
    <property type="match status" value="1"/>
</dbReference>
<keyword evidence="7" id="KW-0067">ATP-binding</keyword>
<accession>A0A1I5CDP8</accession>
<keyword evidence="12" id="KW-0812">Transmembrane</keyword>
<dbReference type="InterPro" id="IPR005467">
    <property type="entry name" value="His_kinase_dom"/>
</dbReference>
<dbReference type="Pfam" id="PF02518">
    <property type="entry name" value="HATPase_c"/>
    <property type="match status" value="1"/>
</dbReference>
<evidence type="ECO:0000256" key="9">
    <source>
        <dbReference type="ARBA" id="ARBA00064003"/>
    </source>
</evidence>
<evidence type="ECO:0000313" key="17">
    <source>
        <dbReference type="EMBL" id="SFN85145.1"/>
    </source>
</evidence>
<feature type="modified residue" description="4-aspartylphosphate" evidence="11">
    <location>
        <position position="872"/>
    </location>
</feature>
<dbReference type="InterPro" id="IPR036097">
    <property type="entry name" value="HisK_dim/P_sf"/>
</dbReference>
<dbReference type="GO" id="GO:0000155">
    <property type="term" value="F:phosphorelay sensor kinase activity"/>
    <property type="evidence" value="ECO:0007669"/>
    <property type="project" value="InterPro"/>
</dbReference>
<evidence type="ECO:0000256" key="8">
    <source>
        <dbReference type="ARBA" id="ARBA00023012"/>
    </source>
</evidence>
<keyword evidence="12" id="KW-0472">Membrane</keyword>
<feature type="domain" description="Histidine kinase" evidence="13">
    <location>
        <begin position="573"/>
        <end position="795"/>
    </location>
</feature>
<dbReference type="Gene3D" id="3.30.565.10">
    <property type="entry name" value="Histidine kinase-like ATPase, C-terminal domain"/>
    <property type="match status" value="1"/>
</dbReference>
<dbReference type="InterPro" id="IPR004358">
    <property type="entry name" value="Sig_transdc_His_kin-like_C"/>
</dbReference>
<keyword evidence="4" id="KW-0808">Transferase</keyword>
<keyword evidence="18" id="KW-1185">Reference proteome</keyword>
<dbReference type="InterPro" id="IPR011006">
    <property type="entry name" value="CheY-like_superfamily"/>
</dbReference>
<dbReference type="InterPro" id="IPR000700">
    <property type="entry name" value="PAS-assoc_C"/>
</dbReference>
<comment type="subunit">
    <text evidence="9">At low DSF concentrations, interacts with RpfF.</text>
</comment>
<feature type="domain" description="PAS" evidence="15">
    <location>
        <begin position="317"/>
        <end position="352"/>
    </location>
</feature>
<dbReference type="PANTHER" id="PTHR43047:SF72">
    <property type="entry name" value="OSMOSENSING HISTIDINE PROTEIN KINASE SLN1"/>
    <property type="match status" value="1"/>
</dbReference>
<dbReference type="InterPro" id="IPR001789">
    <property type="entry name" value="Sig_transdc_resp-reg_receiver"/>
</dbReference>
<dbReference type="Pfam" id="PF00072">
    <property type="entry name" value="Response_reg"/>
    <property type="match status" value="1"/>
</dbReference>
<dbReference type="Gene3D" id="3.30.450.20">
    <property type="entry name" value="PAS domain"/>
    <property type="match status" value="2"/>
</dbReference>
<evidence type="ECO:0000256" key="6">
    <source>
        <dbReference type="ARBA" id="ARBA00022777"/>
    </source>
</evidence>
<evidence type="ECO:0000259" key="13">
    <source>
        <dbReference type="PROSITE" id="PS50109"/>
    </source>
</evidence>
<dbReference type="SUPFAM" id="SSF55785">
    <property type="entry name" value="PYP-like sensor domain (PAS domain)"/>
    <property type="match status" value="2"/>
</dbReference>
<dbReference type="Proteomes" id="UP000199564">
    <property type="component" value="Unassembled WGS sequence"/>
</dbReference>
<reference evidence="18" key="1">
    <citation type="submission" date="2016-10" db="EMBL/GenBank/DDBJ databases">
        <authorList>
            <person name="Varghese N."/>
            <person name="Submissions S."/>
        </authorList>
    </citation>
    <scope>NUCLEOTIDE SEQUENCE [LARGE SCALE GENOMIC DNA]</scope>
    <source>
        <strain evidence="18">DSM 15282</strain>
    </source>
</reference>
<feature type="domain" description="PAC" evidence="16">
    <location>
        <begin position="383"/>
        <end position="435"/>
    </location>
</feature>
<dbReference type="PROSITE" id="PS50109">
    <property type="entry name" value="HIS_KIN"/>
    <property type="match status" value="1"/>
</dbReference>
<dbReference type="CDD" id="cd16922">
    <property type="entry name" value="HATPase_EvgS-ArcB-TorS-like"/>
    <property type="match status" value="1"/>
</dbReference>
<protein>
    <recommendedName>
        <fullName evidence="10">Sensory/regulatory protein RpfC</fullName>
        <ecNumber evidence="2">2.7.13.3</ecNumber>
    </recommendedName>
</protein>
<dbReference type="InterPro" id="IPR013656">
    <property type="entry name" value="PAS_4"/>
</dbReference>
<evidence type="ECO:0000256" key="4">
    <source>
        <dbReference type="ARBA" id="ARBA00022679"/>
    </source>
</evidence>
<dbReference type="InterPro" id="IPR000014">
    <property type="entry name" value="PAS"/>
</dbReference>
<keyword evidence="5" id="KW-0547">Nucleotide-binding</keyword>
<dbReference type="STRING" id="226506.SAMN04488519_102242"/>
<dbReference type="GO" id="GO:0005886">
    <property type="term" value="C:plasma membrane"/>
    <property type="evidence" value="ECO:0007669"/>
    <property type="project" value="TreeGrafter"/>
</dbReference>
<dbReference type="AlphaFoldDB" id="A0A1I5CDP8"/>
<proteinExistence type="predicted"/>
<sequence>METNKPYRIDFWLTLVIGSLLVLLVITLGFSFFMAIFNAQLNSRKEFLNKQTELASRGIELEIRRFEEESKELINYLEDPNHELDDYDEEFTYAVRRLFNSFPQLVDTVWVDMMDSVLVFNKNDRTEFFRTQSDKGFPSTDEKRFSNLILGKKGFRVLYSLDLVSYAKEYVMNYYLNPGSGKFLIYDDRLIPLNNNSIQIQASKIADLENDLALGLKGFYEASWQRNDEETSGIIAQYPFSFVLSSESGAMVFAVPAESLTSGIYQTYFFLFLGFVALLIFTVGFFVVSLKNNLEFQRTQEANIQEISELFDQQNLLLQELKGFVYFHDAKGQITRISDEVRDILGMEPHEFRSAFKEESDNVEVQNLRAIIFQALNEKKDLVDFEYDFVMPDGKRIRLKVFEKLIFNASGRFNGGMGICTDITDTYQSRIKLIESENRLRTLIGNIPDNIFLYDNDSRVIDFHVQDKEELEEPSRQTLGKSLQEFVPHGQTEVVLEAFYKAREKRSIQTINVKWESPNGERHFEMRFFPLDAEKMMSISKDITTQKIWEKGLVDAMNAADQASKAKSDFLANMSHEIRTPMNGLLGIIDLLEQTKLNTIQQQYVDIIKNSGNMLLGIIKDILDYSKIEAGKVEIFNEVFDPMQELENQAQILSGLANKKDIAFNFQSDSKQDFLAQGDKVKINQIFLNLVGNAIKFTPEKGKVDVSVGLEQISGDAYYINCKIIDTGIGISDEHLEKLSEPFYQIDSSATRNYQGTGLGLAIAKKLIELLGGDLAISSEKGIGSVFEFSVLVKKVEKDSLKTDKKELSWAEVKEMGETHPLKILLTEDNDLNLQLMKLMLNQLGFQYEVARNGEEAVERIKEQDFDIVLMDVQMPIMNGLEATDEIRKLPKKKDLVIIGLSANVFDEDQMKAIESGMDDYLTKPIRLAVLAERLEHYYKKIIEKRKK</sequence>
<evidence type="ECO:0000313" key="18">
    <source>
        <dbReference type="Proteomes" id="UP000199564"/>
    </source>
</evidence>
<dbReference type="Pfam" id="PF08448">
    <property type="entry name" value="PAS_4"/>
    <property type="match status" value="1"/>
</dbReference>
<dbReference type="InterPro" id="IPR035965">
    <property type="entry name" value="PAS-like_dom_sf"/>
</dbReference>
<dbReference type="FunFam" id="3.30.565.10:FF:000010">
    <property type="entry name" value="Sensor histidine kinase RcsC"/>
    <property type="match status" value="1"/>
</dbReference>
<feature type="transmembrane region" description="Helical" evidence="12">
    <location>
        <begin position="268"/>
        <end position="290"/>
    </location>
</feature>
<dbReference type="Gene3D" id="1.10.287.130">
    <property type="match status" value="1"/>
</dbReference>
<evidence type="ECO:0000259" key="14">
    <source>
        <dbReference type="PROSITE" id="PS50110"/>
    </source>
</evidence>
<keyword evidence="12" id="KW-1133">Transmembrane helix</keyword>
<dbReference type="InterPro" id="IPR003594">
    <property type="entry name" value="HATPase_dom"/>
</dbReference>
<dbReference type="SUPFAM" id="SSF52172">
    <property type="entry name" value="CheY-like"/>
    <property type="match status" value="1"/>
</dbReference>
<dbReference type="GO" id="GO:0005524">
    <property type="term" value="F:ATP binding"/>
    <property type="evidence" value="ECO:0007669"/>
    <property type="project" value="UniProtKB-KW"/>
</dbReference>
<name>A0A1I5CDP8_9BACT</name>
<feature type="domain" description="Response regulatory" evidence="14">
    <location>
        <begin position="823"/>
        <end position="939"/>
    </location>
</feature>
<dbReference type="CDD" id="cd00082">
    <property type="entry name" value="HisKA"/>
    <property type="match status" value="1"/>
</dbReference>
<keyword evidence="6" id="KW-0418">Kinase</keyword>
<organism evidence="17 18">
    <name type="scientific">Algoriphagus ornithinivorans</name>
    <dbReference type="NCBI Taxonomy" id="226506"/>
    <lineage>
        <taxon>Bacteria</taxon>
        <taxon>Pseudomonadati</taxon>
        <taxon>Bacteroidota</taxon>
        <taxon>Cytophagia</taxon>
        <taxon>Cytophagales</taxon>
        <taxon>Cyclobacteriaceae</taxon>
        <taxon>Algoriphagus</taxon>
    </lineage>
</organism>
<evidence type="ECO:0000256" key="5">
    <source>
        <dbReference type="ARBA" id="ARBA00022741"/>
    </source>
</evidence>
<evidence type="ECO:0000256" key="10">
    <source>
        <dbReference type="ARBA" id="ARBA00068150"/>
    </source>
</evidence>
<dbReference type="PROSITE" id="PS50113">
    <property type="entry name" value="PAC"/>
    <property type="match status" value="1"/>
</dbReference>
<evidence type="ECO:0000256" key="2">
    <source>
        <dbReference type="ARBA" id="ARBA00012438"/>
    </source>
</evidence>
<dbReference type="Pfam" id="PF13426">
    <property type="entry name" value="PAS_9"/>
    <property type="match status" value="1"/>
</dbReference>
<dbReference type="Pfam" id="PF00512">
    <property type="entry name" value="HisKA"/>
    <property type="match status" value="1"/>
</dbReference>
<evidence type="ECO:0000256" key="7">
    <source>
        <dbReference type="ARBA" id="ARBA00022840"/>
    </source>
</evidence>
<dbReference type="PROSITE" id="PS50112">
    <property type="entry name" value="PAS"/>
    <property type="match status" value="1"/>
</dbReference>
<dbReference type="Gene3D" id="3.40.50.2300">
    <property type="match status" value="1"/>
</dbReference>
<feature type="transmembrane region" description="Helical" evidence="12">
    <location>
        <begin position="12"/>
        <end position="37"/>
    </location>
</feature>
<dbReference type="GO" id="GO:0009927">
    <property type="term" value="F:histidine phosphotransfer kinase activity"/>
    <property type="evidence" value="ECO:0007669"/>
    <property type="project" value="TreeGrafter"/>
</dbReference>
<evidence type="ECO:0000256" key="1">
    <source>
        <dbReference type="ARBA" id="ARBA00000085"/>
    </source>
</evidence>
<dbReference type="EC" id="2.7.13.3" evidence="2"/>